<dbReference type="Gene3D" id="1.10.1660.10">
    <property type="match status" value="1"/>
</dbReference>
<organism evidence="6 7">
    <name type="scientific">Halomonas salifodinae</name>
    <dbReference type="NCBI Taxonomy" id="438745"/>
    <lineage>
        <taxon>Bacteria</taxon>
        <taxon>Pseudomonadati</taxon>
        <taxon>Pseudomonadota</taxon>
        <taxon>Gammaproteobacteria</taxon>
        <taxon>Oceanospirillales</taxon>
        <taxon>Halomonadaceae</taxon>
        <taxon>Halomonas</taxon>
    </lineage>
</organism>
<dbReference type="Proteomes" id="UP001596411">
    <property type="component" value="Unassembled WGS sequence"/>
</dbReference>
<evidence type="ECO:0000259" key="5">
    <source>
        <dbReference type="PROSITE" id="PS50937"/>
    </source>
</evidence>
<comment type="caution">
    <text evidence="6">The sequence shown here is derived from an EMBL/GenBank/DDBJ whole genome shotgun (WGS) entry which is preliminary data.</text>
</comment>
<evidence type="ECO:0000256" key="2">
    <source>
        <dbReference type="ARBA" id="ARBA00023015"/>
    </source>
</evidence>
<evidence type="ECO:0000313" key="6">
    <source>
        <dbReference type="EMBL" id="MFC7089577.1"/>
    </source>
</evidence>
<dbReference type="PANTHER" id="PTHR30204">
    <property type="entry name" value="REDOX-CYCLING DRUG-SENSING TRANSCRIPTIONAL ACTIVATOR SOXR"/>
    <property type="match status" value="1"/>
</dbReference>
<proteinExistence type="predicted"/>
<dbReference type="PROSITE" id="PS50937">
    <property type="entry name" value="HTH_MERR_2"/>
    <property type="match status" value="1"/>
</dbReference>
<keyword evidence="4" id="KW-0804">Transcription</keyword>
<evidence type="ECO:0000256" key="1">
    <source>
        <dbReference type="ARBA" id="ARBA00022491"/>
    </source>
</evidence>
<dbReference type="RefSeq" id="WP_346060948.1">
    <property type="nucleotide sequence ID" value="NZ_BAAADR010000002.1"/>
</dbReference>
<name>A0ABW2EY77_9GAMM</name>
<dbReference type="InterPro" id="IPR000551">
    <property type="entry name" value="MerR-type_HTH_dom"/>
</dbReference>
<dbReference type="Pfam" id="PF13411">
    <property type="entry name" value="MerR_1"/>
    <property type="match status" value="1"/>
</dbReference>
<accession>A0ABW2EY77</accession>
<keyword evidence="2" id="KW-0805">Transcription regulation</keyword>
<dbReference type="PANTHER" id="PTHR30204:SF69">
    <property type="entry name" value="MERR-FAMILY TRANSCRIPTIONAL REGULATOR"/>
    <property type="match status" value="1"/>
</dbReference>
<dbReference type="EMBL" id="JBHSZP010000014">
    <property type="protein sequence ID" value="MFC7089577.1"/>
    <property type="molecule type" value="Genomic_DNA"/>
</dbReference>
<keyword evidence="7" id="KW-1185">Reference proteome</keyword>
<sequence length="145" mass="16251">MRVIELARAGGVTADTVRHYTREGLLQPRRDPRNGYQLYDAEALGRLRFIDCLRSLGIGLPEIKRILSWVDQDSPPAVDRDTLLVEHGARLRSRIHELQAIARWLEHTTHDHDAAPSLKQLIETLGSAKSAIGPDGPRSALSMMR</sequence>
<keyword evidence="1" id="KW-0678">Repressor</keyword>
<evidence type="ECO:0000256" key="3">
    <source>
        <dbReference type="ARBA" id="ARBA00023125"/>
    </source>
</evidence>
<gene>
    <name evidence="6" type="ORF">ACFQH5_08450</name>
</gene>
<protein>
    <submittedName>
        <fullName evidence="6">MerR family transcriptional regulator</fullName>
    </submittedName>
</protein>
<evidence type="ECO:0000313" key="7">
    <source>
        <dbReference type="Proteomes" id="UP001596411"/>
    </source>
</evidence>
<dbReference type="InterPro" id="IPR047057">
    <property type="entry name" value="MerR_fam"/>
</dbReference>
<dbReference type="SUPFAM" id="SSF46955">
    <property type="entry name" value="Putative DNA-binding domain"/>
    <property type="match status" value="1"/>
</dbReference>
<reference evidence="7" key="1">
    <citation type="journal article" date="2019" name="Int. J. Syst. Evol. Microbiol.">
        <title>The Global Catalogue of Microorganisms (GCM) 10K type strain sequencing project: providing services to taxonomists for standard genome sequencing and annotation.</title>
        <authorList>
            <consortium name="The Broad Institute Genomics Platform"/>
            <consortium name="The Broad Institute Genome Sequencing Center for Infectious Disease"/>
            <person name="Wu L."/>
            <person name="Ma J."/>
        </authorList>
    </citation>
    <scope>NUCLEOTIDE SEQUENCE [LARGE SCALE GENOMIC DNA]</scope>
    <source>
        <strain evidence="7">CGMCC 1.13666</strain>
    </source>
</reference>
<keyword evidence="3" id="KW-0238">DNA-binding</keyword>
<feature type="domain" description="HTH merR-type" evidence="5">
    <location>
        <begin position="1"/>
        <end position="69"/>
    </location>
</feature>
<evidence type="ECO:0000256" key="4">
    <source>
        <dbReference type="ARBA" id="ARBA00023163"/>
    </source>
</evidence>
<dbReference type="SMART" id="SM00422">
    <property type="entry name" value="HTH_MERR"/>
    <property type="match status" value="1"/>
</dbReference>
<dbReference type="InterPro" id="IPR009061">
    <property type="entry name" value="DNA-bd_dom_put_sf"/>
</dbReference>
<dbReference type="PRINTS" id="PR00040">
    <property type="entry name" value="HTHMERR"/>
</dbReference>